<evidence type="ECO:0000256" key="5">
    <source>
        <dbReference type="ARBA" id="ARBA00022741"/>
    </source>
</evidence>
<dbReference type="RefSeq" id="WP_189402661.1">
    <property type="nucleotide sequence ID" value="NZ_BMXA01000007.1"/>
</dbReference>
<dbReference type="InterPro" id="IPR003439">
    <property type="entry name" value="ABC_transporter-like_ATP-bd"/>
</dbReference>
<accession>A0A918S339</accession>
<evidence type="ECO:0000256" key="3">
    <source>
        <dbReference type="ARBA" id="ARBA00022448"/>
    </source>
</evidence>
<comment type="subcellular location">
    <subcellularLocation>
        <location evidence="1">Cell membrane</location>
        <topology evidence="1">Peripheral membrane protein</topology>
    </subcellularLocation>
</comment>
<dbReference type="InterPro" id="IPR003593">
    <property type="entry name" value="AAA+_ATPase"/>
</dbReference>
<feature type="domain" description="ABC transporter" evidence="8">
    <location>
        <begin position="6"/>
        <end position="240"/>
    </location>
</feature>
<keyword evidence="10" id="KW-1185">Reference proteome</keyword>
<keyword evidence="4" id="KW-1003">Cell membrane</keyword>
<dbReference type="InterPro" id="IPR050166">
    <property type="entry name" value="ABC_transporter_ATP-bind"/>
</dbReference>
<organism evidence="9 10">
    <name type="scientific">Arenicella chitinivorans</name>
    <dbReference type="NCBI Taxonomy" id="1329800"/>
    <lineage>
        <taxon>Bacteria</taxon>
        <taxon>Pseudomonadati</taxon>
        <taxon>Pseudomonadota</taxon>
        <taxon>Gammaproteobacteria</taxon>
        <taxon>Arenicellales</taxon>
        <taxon>Arenicellaceae</taxon>
        <taxon>Arenicella</taxon>
    </lineage>
</organism>
<dbReference type="PANTHER" id="PTHR42788">
    <property type="entry name" value="TAURINE IMPORT ATP-BINDING PROTEIN-RELATED"/>
    <property type="match status" value="1"/>
</dbReference>
<keyword evidence="5" id="KW-0547">Nucleotide-binding</keyword>
<gene>
    <name evidence="9" type="ORF">GCM10008090_31390</name>
</gene>
<dbReference type="InterPro" id="IPR017871">
    <property type="entry name" value="ABC_transporter-like_CS"/>
</dbReference>
<dbReference type="InterPro" id="IPR027417">
    <property type="entry name" value="P-loop_NTPase"/>
</dbReference>
<dbReference type="GO" id="GO:0005524">
    <property type="term" value="F:ATP binding"/>
    <property type="evidence" value="ECO:0007669"/>
    <property type="project" value="UniProtKB-KW"/>
</dbReference>
<protein>
    <submittedName>
        <fullName evidence="9">Nitrate ABC transporter ATP-binding protein</fullName>
    </submittedName>
</protein>
<dbReference type="PROSITE" id="PS50893">
    <property type="entry name" value="ABC_TRANSPORTER_2"/>
    <property type="match status" value="1"/>
</dbReference>
<sequence length="285" mass="31699">MAKKFLEISQVGIEFPTPNGVFCALRGVDFAINEGEFVSIIGHSGCGKSTVLNIVAGLYQATEGGVILDGKEVDEPGPDRAVVFQSHALMPWLSVYENVALGVEQVFKGRKNRAQMKSWIEHNLELVKMDHAMHKMPHEISGGMKQRVGIARCLAMQPKVMLMDEPFGALDALTRANLQDSVMEIQKELNTTVILITHDVDEAVLMSDKIVMMSNGPAARVGEILTIELPRPRERLALAKSDQFNFYRQQVLSFLYEKKGVVDFDEAKKQRAVPDQTKDTVEKIS</sequence>
<proteinExistence type="inferred from homology"/>
<evidence type="ECO:0000256" key="7">
    <source>
        <dbReference type="ARBA" id="ARBA00023136"/>
    </source>
</evidence>
<name>A0A918S339_9GAMM</name>
<evidence type="ECO:0000256" key="2">
    <source>
        <dbReference type="ARBA" id="ARBA00005417"/>
    </source>
</evidence>
<dbReference type="GO" id="GO:0015112">
    <property type="term" value="F:nitrate transmembrane transporter activity"/>
    <property type="evidence" value="ECO:0007669"/>
    <property type="project" value="InterPro"/>
</dbReference>
<dbReference type="GO" id="GO:0005886">
    <property type="term" value="C:plasma membrane"/>
    <property type="evidence" value="ECO:0007669"/>
    <property type="project" value="UniProtKB-SubCell"/>
</dbReference>
<dbReference type="GO" id="GO:0016887">
    <property type="term" value="F:ATP hydrolysis activity"/>
    <property type="evidence" value="ECO:0007669"/>
    <property type="project" value="InterPro"/>
</dbReference>
<dbReference type="Pfam" id="PF00005">
    <property type="entry name" value="ABC_tran"/>
    <property type="match status" value="1"/>
</dbReference>
<dbReference type="CDD" id="cd03293">
    <property type="entry name" value="ABC_NrtD_SsuB_transporters"/>
    <property type="match status" value="1"/>
</dbReference>
<reference evidence="9" key="2">
    <citation type="submission" date="2020-09" db="EMBL/GenBank/DDBJ databases">
        <authorList>
            <person name="Sun Q."/>
            <person name="Kim S."/>
        </authorList>
    </citation>
    <scope>NUCLEOTIDE SEQUENCE</scope>
    <source>
        <strain evidence="9">KCTC 12711</strain>
    </source>
</reference>
<comment type="caution">
    <text evidence="9">The sequence shown here is derived from an EMBL/GenBank/DDBJ whole genome shotgun (WGS) entry which is preliminary data.</text>
</comment>
<evidence type="ECO:0000259" key="8">
    <source>
        <dbReference type="PROSITE" id="PS50893"/>
    </source>
</evidence>
<reference evidence="9" key="1">
    <citation type="journal article" date="2014" name="Int. J. Syst. Evol. Microbiol.">
        <title>Complete genome sequence of Corynebacterium casei LMG S-19264T (=DSM 44701T), isolated from a smear-ripened cheese.</title>
        <authorList>
            <consortium name="US DOE Joint Genome Institute (JGI-PGF)"/>
            <person name="Walter F."/>
            <person name="Albersmeier A."/>
            <person name="Kalinowski J."/>
            <person name="Ruckert C."/>
        </authorList>
    </citation>
    <scope>NUCLEOTIDE SEQUENCE</scope>
    <source>
        <strain evidence="9">KCTC 12711</strain>
    </source>
</reference>
<dbReference type="PROSITE" id="PS00211">
    <property type="entry name" value="ABC_TRANSPORTER_1"/>
    <property type="match status" value="1"/>
</dbReference>
<evidence type="ECO:0000256" key="6">
    <source>
        <dbReference type="ARBA" id="ARBA00022840"/>
    </source>
</evidence>
<dbReference type="AlphaFoldDB" id="A0A918S339"/>
<dbReference type="PANTHER" id="PTHR42788:SF7">
    <property type="entry name" value="NITRATE ABC TRANSPORTER ATP-BINDING PROTEIN"/>
    <property type="match status" value="1"/>
</dbReference>
<dbReference type="Gene3D" id="3.40.50.300">
    <property type="entry name" value="P-loop containing nucleotide triphosphate hydrolases"/>
    <property type="match status" value="1"/>
</dbReference>
<dbReference type="SUPFAM" id="SSF52540">
    <property type="entry name" value="P-loop containing nucleoside triphosphate hydrolases"/>
    <property type="match status" value="1"/>
</dbReference>
<evidence type="ECO:0000313" key="10">
    <source>
        <dbReference type="Proteomes" id="UP000614811"/>
    </source>
</evidence>
<keyword evidence="7" id="KW-0472">Membrane</keyword>
<evidence type="ECO:0000313" key="9">
    <source>
        <dbReference type="EMBL" id="GHA19291.1"/>
    </source>
</evidence>
<dbReference type="InterPro" id="IPR005890">
    <property type="entry name" value="NO3_transporter_ATP-bd-like"/>
</dbReference>
<dbReference type="SMART" id="SM00382">
    <property type="entry name" value="AAA"/>
    <property type="match status" value="1"/>
</dbReference>
<keyword evidence="3" id="KW-0813">Transport</keyword>
<comment type="similarity">
    <text evidence="2">Belongs to the ABC transporter superfamily.</text>
</comment>
<evidence type="ECO:0000256" key="4">
    <source>
        <dbReference type="ARBA" id="ARBA00022475"/>
    </source>
</evidence>
<dbReference type="NCBIfam" id="TIGR01184">
    <property type="entry name" value="ntrCD"/>
    <property type="match status" value="1"/>
</dbReference>
<dbReference type="Proteomes" id="UP000614811">
    <property type="component" value="Unassembled WGS sequence"/>
</dbReference>
<keyword evidence="6 9" id="KW-0067">ATP-binding</keyword>
<dbReference type="EMBL" id="BMXA01000007">
    <property type="protein sequence ID" value="GHA19291.1"/>
    <property type="molecule type" value="Genomic_DNA"/>
</dbReference>
<evidence type="ECO:0000256" key="1">
    <source>
        <dbReference type="ARBA" id="ARBA00004202"/>
    </source>
</evidence>